<dbReference type="RefSeq" id="WP_151424912.1">
    <property type="nucleotide sequence ID" value="NZ_WBJX01000007.1"/>
</dbReference>
<dbReference type="EMBL" id="WBJX01000007">
    <property type="protein sequence ID" value="KAB1636203.1"/>
    <property type="molecule type" value="Genomic_DNA"/>
</dbReference>
<organism evidence="1 2">
    <name type="scientific">Pseudoclavibacter terrae</name>
    <dbReference type="NCBI Taxonomy" id="1530195"/>
    <lineage>
        <taxon>Bacteria</taxon>
        <taxon>Bacillati</taxon>
        <taxon>Actinomycetota</taxon>
        <taxon>Actinomycetes</taxon>
        <taxon>Micrococcales</taxon>
        <taxon>Microbacteriaceae</taxon>
        <taxon>Pseudoclavibacter</taxon>
    </lineage>
</organism>
<dbReference type="OrthoDB" id="5192631at2"/>
<protein>
    <submittedName>
        <fullName evidence="1">Uncharacterized protein</fullName>
    </submittedName>
</protein>
<keyword evidence="2" id="KW-1185">Reference proteome</keyword>
<evidence type="ECO:0000313" key="2">
    <source>
        <dbReference type="Proteomes" id="UP000490386"/>
    </source>
</evidence>
<name>A0A7J5AXK3_9MICO</name>
<dbReference type="Proteomes" id="UP000490386">
    <property type="component" value="Unassembled WGS sequence"/>
</dbReference>
<reference evidence="1 2" key="1">
    <citation type="submission" date="2019-09" db="EMBL/GenBank/DDBJ databases">
        <title>Phylogeny of genus Pseudoclavibacter and closely related genus.</title>
        <authorList>
            <person name="Li Y."/>
        </authorList>
    </citation>
    <scope>NUCLEOTIDE SEQUENCE [LARGE SCALE GENOMIC DNA]</scope>
    <source>
        <strain evidence="1 2">THG-MD12</strain>
    </source>
</reference>
<gene>
    <name evidence="1" type="ORF">F8O03_16905</name>
</gene>
<evidence type="ECO:0000313" key="1">
    <source>
        <dbReference type="EMBL" id="KAB1636203.1"/>
    </source>
</evidence>
<proteinExistence type="predicted"/>
<dbReference type="AlphaFoldDB" id="A0A7J5AXK3"/>
<sequence>MSSGRLDDYGDQLTDELELRDVPIDAIERIGSRRRSAMWRVQETAGRPFGERLRWQFRVQAHIRFG</sequence>
<accession>A0A7J5AXK3</accession>
<comment type="caution">
    <text evidence="1">The sequence shown here is derived from an EMBL/GenBank/DDBJ whole genome shotgun (WGS) entry which is preliminary data.</text>
</comment>